<dbReference type="Pfam" id="PF12617">
    <property type="entry name" value="LdpA_C"/>
    <property type="match status" value="1"/>
</dbReference>
<dbReference type="InterPro" id="IPR017900">
    <property type="entry name" value="4Fe4S_Fe_S_CS"/>
</dbReference>
<dbReference type="GO" id="GO:0046872">
    <property type="term" value="F:metal ion binding"/>
    <property type="evidence" value="ECO:0007669"/>
    <property type="project" value="UniProtKB-KW"/>
</dbReference>
<gene>
    <name evidence="6" type="ORF">A2074_04070</name>
</gene>
<evidence type="ECO:0000256" key="1">
    <source>
        <dbReference type="ARBA" id="ARBA00022485"/>
    </source>
</evidence>
<dbReference type="PROSITE" id="PS51379">
    <property type="entry name" value="4FE4S_FER_2"/>
    <property type="match status" value="2"/>
</dbReference>
<dbReference type="Pfam" id="PF14697">
    <property type="entry name" value="Fer4_21"/>
    <property type="match status" value="1"/>
</dbReference>
<dbReference type="PANTHER" id="PTHR43687:SF1">
    <property type="entry name" value="FERREDOXIN III"/>
    <property type="match status" value="1"/>
</dbReference>
<dbReference type="InterPro" id="IPR050572">
    <property type="entry name" value="Fe-S_Ferredoxin"/>
</dbReference>
<protein>
    <recommendedName>
        <fullName evidence="5">4Fe-4S ferredoxin-type domain-containing protein</fullName>
    </recommendedName>
</protein>
<keyword evidence="1" id="KW-0004">4Fe-4S</keyword>
<dbReference type="PANTHER" id="PTHR43687">
    <property type="entry name" value="ADENYLYLSULFATE REDUCTASE, BETA SUBUNIT"/>
    <property type="match status" value="1"/>
</dbReference>
<dbReference type="InterPro" id="IPR017896">
    <property type="entry name" value="4Fe4S_Fe-S-bd"/>
</dbReference>
<evidence type="ECO:0000259" key="5">
    <source>
        <dbReference type="PROSITE" id="PS51379"/>
    </source>
</evidence>
<evidence type="ECO:0000256" key="2">
    <source>
        <dbReference type="ARBA" id="ARBA00022723"/>
    </source>
</evidence>
<dbReference type="Proteomes" id="UP000178086">
    <property type="component" value="Unassembled WGS sequence"/>
</dbReference>
<evidence type="ECO:0000313" key="7">
    <source>
        <dbReference type="Proteomes" id="UP000178086"/>
    </source>
</evidence>
<sequence length="324" mass="35010">MTLEKVLKNAKCFKLVCGAGNEDAVEVEKLVCLYASAGADYFDLSAKENVVLAAMRGLERAGKSRKEKFLNVSVGIKGDPHVSKARIDPEKCIACGKCMGACMIQHAIVPGKKYKVQTIRCIGCGACAKVCPVKAITIVSEPEPLSKVLPPLLKLGLDSLELHAVTEDEELAYAQWRELQAAFGGVLSLCIDRSRLSDRQLLARVKRFIEKRPAYSTIIQADGAPMSGCDDRDATTLQALGTAQIVDRAGLPVFLMLSGGTNSKTAKLARLFEIKSHGVALGSYARKIVAPLIAREDFLRNKKVFAEARAIAAKLVKASVRYMG</sequence>
<keyword evidence="2" id="KW-0479">Metal-binding</keyword>
<feature type="domain" description="4Fe-4S ferredoxin-type" evidence="5">
    <location>
        <begin position="83"/>
        <end position="102"/>
    </location>
</feature>
<dbReference type="GO" id="GO:0051539">
    <property type="term" value="F:4 iron, 4 sulfur cluster binding"/>
    <property type="evidence" value="ECO:0007669"/>
    <property type="project" value="UniProtKB-KW"/>
</dbReference>
<feature type="domain" description="4Fe-4S ferredoxin-type" evidence="5">
    <location>
        <begin position="112"/>
        <end position="141"/>
    </location>
</feature>
<accession>A0A1F2UW56</accession>
<comment type="caution">
    <text evidence="6">The sequence shown here is derived from an EMBL/GenBank/DDBJ whole genome shotgun (WGS) entry which is preliminary data.</text>
</comment>
<dbReference type="EMBL" id="MELI01000012">
    <property type="protein sequence ID" value="OFW35606.1"/>
    <property type="molecule type" value="Genomic_DNA"/>
</dbReference>
<organism evidence="6 7">
    <name type="scientific">Candidatus Aquicultor primus</name>
    <dbReference type="NCBI Taxonomy" id="1797195"/>
    <lineage>
        <taxon>Bacteria</taxon>
        <taxon>Bacillati</taxon>
        <taxon>Actinomycetota</taxon>
        <taxon>Candidatus Aquicultoria</taxon>
        <taxon>Candidatus Aquicultorales</taxon>
        <taxon>Candidatus Aquicultoraceae</taxon>
        <taxon>Candidatus Aquicultor</taxon>
    </lineage>
</organism>
<reference evidence="6 7" key="1">
    <citation type="journal article" date="2016" name="Nat. Commun.">
        <title>Thousands of microbial genomes shed light on interconnected biogeochemical processes in an aquifer system.</title>
        <authorList>
            <person name="Anantharaman K."/>
            <person name="Brown C.T."/>
            <person name="Hug L.A."/>
            <person name="Sharon I."/>
            <person name="Castelle C.J."/>
            <person name="Probst A.J."/>
            <person name="Thomas B.C."/>
            <person name="Singh A."/>
            <person name="Wilkins M.J."/>
            <person name="Karaoz U."/>
            <person name="Brodie E.L."/>
            <person name="Williams K.H."/>
            <person name="Hubbard S.S."/>
            <person name="Banfield J.F."/>
        </authorList>
    </citation>
    <scope>NUCLEOTIDE SEQUENCE [LARGE SCALE GENOMIC DNA]</scope>
</reference>
<evidence type="ECO:0000256" key="4">
    <source>
        <dbReference type="ARBA" id="ARBA00023014"/>
    </source>
</evidence>
<dbReference type="AlphaFoldDB" id="A0A1F2UW56"/>
<dbReference type="Gene3D" id="3.30.70.20">
    <property type="match status" value="1"/>
</dbReference>
<name>A0A1F2UW56_9ACTN</name>
<keyword evidence="4" id="KW-0411">Iron-sulfur</keyword>
<evidence type="ECO:0000256" key="3">
    <source>
        <dbReference type="ARBA" id="ARBA00023004"/>
    </source>
</evidence>
<dbReference type="PROSITE" id="PS00198">
    <property type="entry name" value="4FE4S_FER_1"/>
    <property type="match status" value="1"/>
</dbReference>
<keyword evidence="3" id="KW-0408">Iron</keyword>
<evidence type="ECO:0000313" key="6">
    <source>
        <dbReference type="EMBL" id="OFW35606.1"/>
    </source>
</evidence>
<dbReference type="SUPFAM" id="SSF54862">
    <property type="entry name" value="4Fe-4S ferredoxins"/>
    <property type="match status" value="1"/>
</dbReference>
<dbReference type="InterPro" id="IPR021039">
    <property type="entry name" value="Fe-S-bd_prot_LdpA_C"/>
</dbReference>
<proteinExistence type="predicted"/>